<evidence type="ECO:0000313" key="1">
    <source>
        <dbReference type="EMBL" id="GFC80292.1"/>
    </source>
</evidence>
<dbReference type="EMBL" id="BKCJ011074452">
    <property type="protein sequence ID" value="GFC80292.1"/>
    <property type="molecule type" value="Genomic_DNA"/>
</dbReference>
<proteinExistence type="predicted"/>
<accession>A0A699R8H3</accession>
<organism evidence="1">
    <name type="scientific">Tanacetum cinerariifolium</name>
    <name type="common">Dalmatian daisy</name>
    <name type="synonym">Chrysanthemum cinerariifolium</name>
    <dbReference type="NCBI Taxonomy" id="118510"/>
    <lineage>
        <taxon>Eukaryota</taxon>
        <taxon>Viridiplantae</taxon>
        <taxon>Streptophyta</taxon>
        <taxon>Embryophyta</taxon>
        <taxon>Tracheophyta</taxon>
        <taxon>Spermatophyta</taxon>
        <taxon>Magnoliopsida</taxon>
        <taxon>eudicotyledons</taxon>
        <taxon>Gunneridae</taxon>
        <taxon>Pentapetalae</taxon>
        <taxon>asterids</taxon>
        <taxon>campanulids</taxon>
        <taxon>Asterales</taxon>
        <taxon>Asteraceae</taxon>
        <taxon>Asteroideae</taxon>
        <taxon>Anthemideae</taxon>
        <taxon>Anthemidinae</taxon>
        <taxon>Tanacetum</taxon>
    </lineage>
</organism>
<name>A0A699R8H3_TANCI</name>
<keyword evidence="1" id="KW-0808">Transferase</keyword>
<keyword evidence="1" id="KW-0548">Nucleotidyltransferase</keyword>
<comment type="caution">
    <text evidence="1">The sequence shown here is derived from an EMBL/GenBank/DDBJ whole genome shotgun (WGS) entry which is preliminary data.</text>
</comment>
<protein>
    <submittedName>
        <fullName evidence="1">Putative reverse transcriptase domain-containing protein</fullName>
    </submittedName>
</protein>
<gene>
    <name evidence="1" type="ORF">Tci_852262</name>
</gene>
<dbReference type="GO" id="GO:0003964">
    <property type="term" value="F:RNA-directed DNA polymerase activity"/>
    <property type="evidence" value="ECO:0007669"/>
    <property type="project" value="UniProtKB-KW"/>
</dbReference>
<sequence>IEEPVEIVDRQIKKLKRSWIPIVKVRWDSPRGAEFTWEREDQFKSKYPHLFVLTSSSISSQTLRDQSSFRGVDCENP</sequence>
<keyword evidence="1" id="KW-0695">RNA-directed DNA polymerase</keyword>
<reference evidence="1" key="1">
    <citation type="journal article" date="2019" name="Sci. Rep.">
        <title>Draft genome of Tanacetum cinerariifolium, the natural source of mosquito coil.</title>
        <authorList>
            <person name="Yamashiro T."/>
            <person name="Shiraishi A."/>
            <person name="Satake H."/>
            <person name="Nakayama K."/>
        </authorList>
    </citation>
    <scope>NUCLEOTIDE SEQUENCE</scope>
</reference>
<dbReference type="AlphaFoldDB" id="A0A699R8H3"/>
<feature type="non-terminal residue" evidence="1">
    <location>
        <position position="1"/>
    </location>
</feature>